<gene>
    <name evidence="3" type="ORF">CG13989</name>
</gene>
<evidence type="ECO:0000256" key="1">
    <source>
        <dbReference type="SAM" id="MobiDB-lite"/>
    </source>
</evidence>
<feature type="region of interest" description="Disordered" evidence="1">
    <location>
        <begin position="88"/>
        <end position="116"/>
    </location>
</feature>
<dbReference type="AGR" id="FB:FBgn0031786"/>
<dbReference type="HOGENOM" id="CLU_160220_0_0_1"/>
<proteinExistence type="evidence at transcript level"/>
<reference evidence="2" key="1">
    <citation type="submission" date="2001-12" db="EMBL/GenBank/DDBJ databases">
        <authorList>
            <person name="Stapleton M."/>
            <person name="Brokstein P."/>
            <person name="Hong L."/>
            <person name="Agbayani A."/>
            <person name="Carlson J."/>
            <person name="Champe M."/>
            <person name="Chavez C."/>
            <person name="Dorsett V."/>
            <person name="Dresnek D."/>
            <person name="Farfan D."/>
            <person name="Frise E."/>
            <person name="George R."/>
            <person name="Gonzalez M."/>
            <person name="Guarin H."/>
            <person name="Kronmiller B."/>
            <person name="Li P."/>
            <person name="Liao G."/>
            <person name="Miranda A."/>
            <person name="Mungall C.J."/>
            <person name="Nunoo J."/>
            <person name="Pacleb J."/>
            <person name="Paragas V."/>
            <person name="Park S."/>
            <person name="Patel S."/>
            <person name="Phouanenavong S."/>
            <person name="Wan K."/>
            <person name="Yu C."/>
            <person name="Lewis S.E."/>
            <person name="Rubin G.M."/>
            <person name="Celniker S."/>
        </authorList>
    </citation>
    <scope>NUCLEOTIDE SEQUENCE</scope>
</reference>
<protein>
    <submittedName>
        <fullName evidence="2">AT09383p</fullName>
    </submittedName>
</protein>
<dbReference type="AlphaFoldDB" id="Q8T981"/>
<dbReference type="EMBL" id="AY070781">
    <property type="protein sequence ID" value="AAL48403.1"/>
    <property type="molecule type" value="mRNA"/>
</dbReference>
<feature type="region of interest" description="Disordered" evidence="1">
    <location>
        <begin position="1"/>
        <end position="36"/>
    </location>
</feature>
<dbReference type="OrthoDB" id="7867285at2759"/>
<sequence length="135" mass="15424">MYHSSGPCRAHFRRSSQRDRLPRLSSSSTMDVAPRFQRIRRGSTCEAERRVAKAAQDANVPPAKLYLRSTSRGLRRVLEIYMPRFQPDDHLASAEEEQRSEDELGESARTREPQEALPIATNWAVVKWRTSDAVA</sequence>
<dbReference type="ExpressionAtlas" id="Q8T981">
    <property type="expression patterns" value="baseline and differential"/>
</dbReference>
<accession>Q8T981</accession>
<dbReference type="VEuPathDB" id="VectorBase:FBgn0031786"/>
<dbReference type="FlyBase" id="FBgn0031786">
    <property type="gene designation" value="CG13989"/>
</dbReference>
<feature type="compositionally biased region" description="Basic and acidic residues" evidence="1">
    <location>
        <begin position="88"/>
        <end position="97"/>
    </location>
</feature>
<name>Q8T981_DROME</name>
<evidence type="ECO:0000313" key="3">
    <source>
        <dbReference type="FlyBase" id="FBgn0031786"/>
    </source>
</evidence>
<organism evidence="2">
    <name type="scientific">Drosophila melanogaster</name>
    <name type="common">Fruit fly</name>
    <dbReference type="NCBI Taxonomy" id="7227"/>
    <lineage>
        <taxon>Eukaryota</taxon>
        <taxon>Metazoa</taxon>
        <taxon>Ecdysozoa</taxon>
        <taxon>Arthropoda</taxon>
        <taxon>Hexapoda</taxon>
        <taxon>Insecta</taxon>
        <taxon>Pterygota</taxon>
        <taxon>Neoptera</taxon>
        <taxon>Endopterygota</taxon>
        <taxon>Diptera</taxon>
        <taxon>Brachycera</taxon>
        <taxon>Muscomorpha</taxon>
        <taxon>Ephydroidea</taxon>
        <taxon>Drosophilidae</taxon>
        <taxon>Drosophila</taxon>
        <taxon>Sophophora</taxon>
    </lineage>
</organism>
<evidence type="ECO:0000313" key="2">
    <source>
        <dbReference type="EMBL" id="AAL48403.1"/>
    </source>
</evidence>